<name>A0AA84ZND5_9TREM</name>
<feature type="compositionally biased region" description="Low complexity" evidence="7">
    <location>
        <begin position="496"/>
        <end position="526"/>
    </location>
</feature>
<keyword evidence="4" id="KW-0349">Heme</keyword>
<dbReference type="Proteomes" id="UP000050790">
    <property type="component" value="Unassembled WGS sequence"/>
</dbReference>
<dbReference type="InterPro" id="IPR001199">
    <property type="entry name" value="Cyt_B5-like_heme/steroid-bd"/>
</dbReference>
<dbReference type="GO" id="GO:0008482">
    <property type="term" value="F:sulfite oxidase activity"/>
    <property type="evidence" value="ECO:0007669"/>
    <property type="project" value="UniProtKB-EC"/>
</dbReference>
<organism evidence="11 12">
    <name type="scientific">Schistosoma margrebowiei</name>
    <dbReference type="NCBI Taxonomy" id="48269"/>
    <lineage>
        <taxon>Eukaryota</taxon>
        <taxon>Metazoa</taxon>
        <taxon>Spiralia</taxon>
        <taxon>Lophotrochozoa</taxon>
        <taxon>Platyhelminthes</taxon>
        <taxon>Trematoda</taxon>
        <taxon>Digenea</taxon>
        <taxon>Strigeidida</taxon>
        <taxon>Schistosomatoidea</taxon>
        <taxon>Schistosomatidae</taxon>
        <taxon>Schistosoma</taxon>
    </lineage>
</organism>
<dbReference type="EC" id="1.8.3.1" evidence="3"/>
<comment type="pathway">
    <text evidence="2">Energy metabolism; sulfur metabolism.</text>
</comment>
<feature type="domain" description="Cytochrome b5 heme-binding" evidence="10">
    <location>
        <begin position="63"/>
        <end position="141"/>
    </location>
</feature>
<dbReference type="PROSITE" id="PS50217">
    <property type="entry name" value="BZIP"/>
    <property type="match status" value="1"/>
</dbReference>
<keyword evidence="8" id="KW-0472">Membrane</keyword>
<dbReference type="Gene3D" id="1.20.5.170">
    <property type="match status" value="1"/>
</dbReference>
<dbReference type="Pfam" id="PF00173">
    <property type="entry name" value="Cyt-b5"/>
    <property type="match status" value="1"/>
</dbReference>
<dbReference type="InterPro" id="IPR046347">
    <property type="entry name" value="bZIP_sf"/>
</dbReference>
<evidence type="ECO:0000256" key="5">
    <source>
        <dbReference type="ARBA" id="ARBA00022723"/>
    </source>
</evidence>
<dbReference type="AlphaFoldDB" id="A0AA84ZND5"/>
<feature type="domain" description="BZIP" evidence="9">
    <location>
        <begin position="614"/>
        <end position="675"/>
    </location>
</feature>
<dbReference type="GO" id="GO:0046872">
    <property type="term" value="F:metal ion binding"/>
    <property type="evidence" value="ECO:0007669"/>
    <property type="project" value="UniProtKB-KW"/>
</dbReference>
<dbReference type="PROSITE" id="PS50255">
    <property type="entry name" value="CYTOCHROME_B5_2"/>
    <property type="match status" value="1"/>
</dbReference>
<dbReference type="Gene3D" id="3.90.420.10">
    <property type="entry name" value="Oxidoreductase, molybdopterin-binding domain"/>
    <property type="match status" value="1"/>
</dbReference>
<dbReference type="PANTHER" id="PTHR19372">
    <property type="entry name" value="SULFITE REDUCTASE"/>
    <property type="match status" value="1"/>
</dbReference>
<keyword evidence="6" id="KW-0408">Iron</keyword>
<dbReference type="GO" id="GO:0043546">
    <property type="term" value="F:molybdopterin cofactor binding"/>
    <property type="evidence" value="ECO:0007669"/>
    <property type="project" value="TreeGrafter"/>
</dbReference>
<evidence type="ECO:0000256" key="6">
    <source>
        <dbReference type="ARBA" id="ARBA00023004"/>
    </source>
</evidence>
<evidence type="ECO:0000256" key="4">
    <source>
        <dbReference type="ARBA" id="ARBA00022617"/>
    </source>
</evidence>
<dbReference type="PRINTS" id="PR00363">
    <property type="entry name" value="CYTOCHROMEB5"/>
</dbReference>
<dbReference type="GO" id="GO:0003700">
    <property type="term" value="F:DNA-binding transcription factor activity"/>
    <property type="evidence" value="ECO:0007669"/>
    <property type="project" value="InterPro"/>
</dbReference>
<comment type="pathway">
    <text evidence="1">Sulfur metabolism.</text>
</comment>
<dbReference type="InterPro" id="IPR000572">
    <property type="entry name" value="OxRdtase_Mopterin-bd_dom"/>
</dbReference>
<dbReference type="InterPro" id="IPR018506">
    <property type="entry name" value="Cyt_B5_heme-BS"/>
</dbReference>
<dbReference type="PANTHER" id="PTHR19372:SF7">
    <property type="entry name" value="SULFITE OXIDASE, MITOCHONDRIAL"/>
    <property type="match status" value="1"/>
</dbReference>
<dbReference type="SUPFAM" id="SSF56524">
    <property type="entry name" value="Oxidoreductase molybdopterin-binding domain"/>
    <property type="match status" value="1"/>
</dbReference>
<dbReference type="SMART" id="SM00338">
    <property type="entry name" value="BRLZ"/>
    <property type="match status" value="1"/>
</dbReference>
<dbReference type="SUPFAM" id="SSF57959">
    <property type="entry name" value="Leucine zipper domain"/>
    <property type="match status" value="1"/>
</dbReference>
<dbReference type="GO" id="GO:0020037">
    <property type="term" value="F:heme binding"/>
    <property type="evidence" value="ECO:0007669"/>
    <property type="project" value="InterPro"/>
</dbReference>
<dbReference type="InterPro" id="IPR036374">
    <property type="entry name" value="OxRdtase_Mopterin-bd_sf"/>
</dbReference>
<dbReference type="InterPro" id="IPR004827">
    <property type="entry name" value="bZIP"/>
</dbReference>
<evidence type="ECO:0000256" key="8">
    <source>
        <dbReference type="SAM" id="Phobius"/>
    </source>
</evidence>
<dbReference type="FunFam" id="3.10.120.10:FF:000007">
    <property type="entry name" value="Sulfite oxidase, mitochondrial"/>
    <property type="match status" value="1"/>
</dbReference>
<dbReference type="WBParaSite" id="SMRG1_39710.1">
    <property type="protein sequence ID" value="SMRG1_39710.1"/>
    <property type="gene ID" value="SMRG1_39710"/>
</dbReference>
<evidence type="ECO:0000256" key="3">
    <source>
        <dbReference type="ARBA" id="ARBA00012505"/>
    </source>
</evidence>
<accession>A0AA84ZND5</accession>
<feature type="transmembrane region" description="Helical" evidence="8">
    <location>
        <begin position="38"/>
        <end position="57"/>
    </location>
</feature>
<dbReference type="Gene3D" id="3.10.120.10">
    <property type="entry name" value="Cytochrome b5-like heme/steroid binding domain"/>
    <property type="match status" value="1"/>
</dbReference>
<keyword evidence="8" id="KW-0812">Transmembrane</keyword>
<reference evidence="12" key="1">
    <citation type="submission" date="2023-11" db="UniProtKB">
        <authorList>
            <consortium name="WormBaseParasite"/>
        </authorList>
    </citation>
    <scope>IDENTIFICATION</scope>
</reference>
<dbReference type="InterPro" id="IPR036400">
    <property type="entry name" value="Cyt_B5-like_heme/steroid_sf"/>
</dbReference>
<evidence type="ECO:0000256" key="1">
    <source>
        <dbReference type="ARBA" id="ARBA00004678"/>
    </source>
</evidence>
<dbReference type="GO" id="GO:0006790">
    <property type="term" value="P:sulfur compound metabolic process"/>
    <property type="evidence" value="ECO:0007669"/>
    <property type="project" value="TreeGrafter"/>
</dbReference>
<dbReference type="GO" id="GO:0005739">
    <property type="term" value="C:mitochondrion"/>
    <property type="evidence" value="ECO:0007669"/>
    <property type="project" value="TreeGrafter"/>
</dbReference>
<evidence type="ECO:0000259" key="9">
    <source>
        <dbReference type="PROSITE" id="PS50217"/>
    </source>
</evidence>
<protein>
    <recommendedName>
        <fullName evidence="3">sulfite oxidase</fullName>
        <ecNumber evidence="3">1.8.3.1</ecNumber>
    </recommendedName>
</protein>
<dbReference type="SUPFAM" id="SSF55856">
    <property type="entry name" value="Cytochrome b5-like heme/steroid binding domain"/>
    <property type="match status" value="1"/>
</dbReference>
<proteinExistence type="predicted"/>
<evidence type="ECO:0000256" key="7">
    <source>
        <dbReference type="SAM" id="MobiDB-lite"/>
    </source>
</evidence>
<evidence type="ECO:0000259" key="10">
    <source>
        <dbReference type="PROSITE" id="PS50255"/>
    </source>
</evidence>
<evidence type="ECO:0000313" key="11">
    <source>
        <dbReference type="Proteomes" id="UP000050790"/>
    </source>
</evidence>
<dbReference type="Pfam" id="PF00174">
    <property type="entry name" value="Oxidored_molyb"/>
    <property type="match status" value="1"/>
</dbReference>
<dbReference type="SMART" id="SM01117">
    <property type="entry name" value="Cyt-b5"/>
    <property type="match status" value="1"/>
</dbReference>
<sequence length="1199" mass="134518">MFRSRINLIFISFHKLPNQFHTSSNKVRSLAKIPVSPVTYQVFLGGLSCGIFAIAWISKSKKPRIITLEELSQHNCKERGVWVSLKGKVYDVTSFVDDHPGGDKILLAAGSDVSSFWSVYAFHYQSHVLKILEKYYIGELDKSDFVEEEDNEDIYSSDPQRNPDLKVLSQRPFNAETPLSSICSNPITPTDLFFVRNHLPVPDVDPETYRLEIASSVIKVNNQPLNLSLKLEDILKNYPRKSLVSTIVCAGNRRSDMIKYDIKKAELEERSPYVKGLSWSEGAISTAEWTGVPLVDLLAYHLLPSNQRTNYQALYELLKNAGVRHIRFDVGLEDAMDMFLQSVDLSNDIDMGEFDFALKASELLENSDSDSGISVAGEKQPINQETNVRPNDTGTDYVLTDVVDATTRVSDILHENNKHCGVQVNGLSKSIPIDRPGSNSTIPKFKRIIINSVGEKRLLHSSLVKPYFSASYPQRVNSGVGHNLAVSSVLQPPEHSGVTVKTVPSSVTPSFESSNTSPGSSVNSPTKSSMDCRSLDEFFSAVNGVTEIYEYCRNPTPSDPSLWQHSKNIPSTSYPDSVFGSSSQFSPTSFLDVQDFSGPNESIITQTDLERIRKKQERMVKNRQAACLSRLRKKEYLERLEMKFEQLKRENLLLWRQNEEWRARCFRLERCIEDLQSRLPSSINSENLTVKSQSFNVSSDEATNISSHLDKQITPREACGKTVSVHTLAPLNEVTVGFKSDTPLSRLPRLSDLGKSKTVSIQHLKNCQNVAPTQKTTYFTSVNSPRTFKWDSSSKRLLLTSKVDVESHSQSLSHHSQLKSITKTLISPQRIVPTVSHRSKVIATTSLLVMCGLLAVNIVPLSDIYSGVRFLSSHSMSYDGGSLAAGKFAFGYPRLWSPVPHFPTGRRLLLNIPPTQEEDVLTNDNSLQNPSNNEFLFSGKFPTNHSTNNCGPNKNMSCAENSLLTDSRQIFQGWIKRHAVSTSNQSRVYRLLLTSSLHSLNAFEHRQHIVSSSKLSQQNVLHTQKPAFLPMKHLNNSSSESISPSRKDSLERYSARKINDSILNVTTESLPPNFPPPQRPPILKKYDLQPYIHPAVHAFEKLFNIVNRRNDTAYIVFLNRDHFLLPSVDPLPANMKQKITFLLPAHSMINGSSVDGEDNYYNSSDSILTVLQLDCEITNATLLQSPVYNSHKEHSPNNH</sequence>
<evidence type="ECO:0000256" key="2">
    <source>
        <dbReference type="ARBA" id="ARBA00004971"/>
    </source>
</evidence>
<keyword evidence="8" id="KW-1133">Transmembrane helix</keyword>
<dbReference type="PRINTS" id="PR00407">
    <property type="entry name" value="EUMOPTERIN"/>
</dbReference>
<dbReference type="InterPro" id="IPR008335">
    <property type="entry name" value="Mopterin_OxRdtase_euk"/>
</dbReference>
<feature type="region of interest" description="Disordered" evidence="7">
    <location>
        <begin position="493"/>
        <end position="528"/>
    </location>
</feature>
<evidence type="ECO:0000313" key="12">
    <source>
        <dbReference type="WBParaSite" id="SMRG1_39710.1"/>
    </source>
</evidence>
<keyword evidence="5" id="KW-0479">Metal-binding</keyword>
<dbReference type="CDD" id="cd14700">
    <property type="entry name" value="bZIP_ATF6"/>
    <property type="match status" value="1"/>
</dbReference>
<dbReference type="Pfam" id="PF00170">
    <property type="entry name" value="bZIP_1"/>
    <property type="match status" value="1"/>
</dbReference>
<dbReference type="PROSITE" id="PS00191">
    <property type="entry name" value="CYTOCHROME_B5_1"/>
    <property type="match status" value="1"/>
</dbReference>